<protein>
    <recommendedName>
        <fullName evidence="3">G protein gamma domain-containing protein</fullName>
    </recommendedName>
</protein>
<dbReference type="InterPro" id="IPR055305">
    <property type="entry name" value="GG3-like"/>
</dbReference>
<reference evidence="1 2" key="1">
    <citation type="journal article" date="2016" name="Sci. Rep.">
        <title>The genome sequence of the outbreeding globe artichoke constructed de novo incorporating a phase-aware low-pass sequencing strategy of F1 progeny.</title>
        <authorList>
            <person name="Scaglione D."/>
            <person name="Reyes-Chin-Wo S."/>
            <person name="Acquadro A."/>
            <person name="Froenicke L."/>
            <person name="Portis E."/>
            <person name="Beitel C."/>
            <person name="Tirone M."/>
            <person name="Mauro R."/>
            <person name="Lo Monaco A."/>
            <person name="Mauromicale G."/>
            <person name="Faccioli P."/>
            <person name="Cattivelli L."/>
            <person name="Rieseberg L."/>
            <person name="Michelmore R."/>
            <person name="Lanteri S."/>
        </authorList>
    </citation>
    <scope>NUCLEOTIDE SEQUENCE [LARGE SCALE GENOMIC DNA]</scope>
    <source>
        <strain evidence="1">2C</strain>
    </source>
</reference>
<dbReference type="Gramene" id="KVH92901">
    <property type="protein sequence ID" value="KVH92901"/>
    <property type="gene ID" value="Ccrd_005035"/>
</dbReference>
<comment type="caution">
    <text evidence="1">The sequence shown here is derived from an EMBL/GenBank/DDBJ whole genome shotgun (WGS) entry which is preliminary data.</text>
</comment>
<dbReference type="EMBL" id="LEKV01004802">
    <property type="protein sequence ID" value="KVH92901.1"/>
    <property type="molecule type" value="Genomic_DNA"/>
</dbReference>
<evidence type="ECO:0000313" key="1">
    <source>
        <dbReference type="EMBL" id="KVH92901.1"/>
    </source>
</evidence>
<dbReference type="AlphaFoldDB" id="A0A103XLC2"/>
<evidence type="ECO:0008006" key="3">
    <source>
        <dbReference type="Google" id="ProtNLM"/>
    </source>
</evidence>
<accession>A0A103XLC2</accession>
<organism evidence="1 2">
    <name type="scientific">Cynara cardunculus var. scolymus</name>
    <name type="common">Globe artichoke</name>
    <name type="synonym">Cynara scolymus</name>
    <dbReference type="NCBI Taxonomy" id="59895"/>
    <lineage>
        <taxon>Eukaryota</taxon>
        <taxon>Viridiplantae</taxon>
        <taxon>Streptophyta</taxon>
        <taxon>Embryophyta</taxon>
        <taxon>Tracheophyta</taxon>
        <taxon>Spermatophyta</taxon>
        <taxon>Magnoliopsida</taxon>
        <taxon>eudicotyledons</taxon>
        <taxon>Gunneridae</taxon>
        <taxon>Pentapetalae</taxon>
        <taxon>asterids</taxon>
        <taxon>campanulids</taxon>
        <taxon>Asterales</taxon>
        <taxon>Asteraceae</taxon>
        <taxon>Carduoideae</taxon>
        <taxon>Cardueae</taxon>
        <taxon>Carduinae</taxon>
        <taxon>Cynara</taxon>
    </lineage>
</organism>
<dbReference type="STRING" id="59895.A0A103XLC2"/>
<sequence>MDGGASCGSPSMSLVSLPPSSVDYVDLYGKRRQAARVQVLEREIGLLQDEIKSLGGIELASRSCKENPMSGESLVAARGCVVFAGFAAVQRLVKTHAHPVVATIAGVAKFRVVAASVCRVLDVSFAVVV</sequence>
<keyword evidence="2" id="KW-1185">Reference proteome</keyword>
<dbReference type="PANTHER" id="PTHR32378:SF10">
    <property type="entry name" value="GUANINE NUCLEOTIDE-BINDING PROTEIN SUBUNIT GAMMA 3"/>
    <property type="match status" value="1"/>
</dbReference>
<evidence type="ECO:0000313" key="2">
    <source>
        <dbReference type="Proteomes" id="UP000243975"/>
    </source>
</evidence>
<dbReference type="Proteomes" id="UP000243975">
    <property type="component" value="Unassembled WGS sequence"/>
</dbReference>
<name>A0A103XLC2_CYNCS</name>
<dbReference type="PANTHER" id="PTHR32378">
    <property type="entry name" value="GUANINE NUCLEOTIDE-BINDING PROTEIN SUBUNIT GAMMA 3"/>
    <property type="match status" value="1"/>
</dbReference>
<proteinExistence type="predicted"/>
<gene>
    <name evidence="1" type="ORF">Ccrd_005035</name>
</gene>